<accession>A0ABT6XXV6</accession>
<comment type="function">
    <text evidence="6 9">Catalyzes cyclization of the linear tetrapyrrole, hydroxymethylbilane, to the macrocyclic uroporphyrinogen III.</text>
</comment>
<dbReference type="Gene3D" id="3.40.50.10090">
    <property type="match status" value="2"/>
</dbReference>
<comment type="pathway">
    <text evidence="1 9">Porphyrin-containing compound metabolism; protoporphyrin-IX biosynthesis; coproporphyrinogen-III from 5-aminolevulinate: step 3/4.</text>
</comment>
<comment type="catalytic activity">
    <reaction evidence="8 9">
        <text>hydroxymethylbilane = uroporphyrinogen III + H2O</text>
        <dbReference type="Rhea" id="RHEA:18965"/>
        <dbReference type="ChEBI" id="CHEBI:15377"/>
        <dbReference type="ChEBI" id="CHEBI:57308"/>
        <dbReference type="ChEBI" id="CHEBI:57845"/>
        <dbReference type="EC" id="4.2.1.75"/>
    </reaction>
</comment>
<evidence type="ECO:0000256" key="8">
    <source>
        <dbReference type="ARBA" id="ARBA00048617"/>
    </source>
</evidence>
<evidence type="ECO:0000256" key="6">
    <source>
        <dbReference type="ARBA" id="ARBA00037589"/>
    </source>
</evidence>
<name>A0ABT6XXV6_ALISE</name>
<evidence type="ECO:0000256" key="9">
    <source>
        <dbReference type="RuleBase" id="RU366031"/>
    </source>
</evidence>
<sequence>MPRPGIIVTQSGDRGALLAGVLSERGFSAEHLPLIETVPLAEAVKQLADGAPDGDVWVFTSAAAVRALAGHEPAVAKLRAAPAAYALGAGTWRALQSVAPQSVCFSGVRGAQDFAKRLVETCPPPCGFIFPRGRLTLEALPDELRRAGRRVQEWVVYDTVLQPWAADRLTARTGDVVVVFSPSAVAAIAAHAARDLIFAPGRFIWLPFGATTARALRQLGVQHLAPPPEPSHEGLIRHLETLYPLGA</sequence>
<keyword evidence="4 9" id="KW-0456">Lyase</keyword>
<dbReference type="InterPro" id="IPR003754">
    <property type="entry name" value="4pyrrol_synth_uPrphyn_synth"/>
</dbReference>
<dbReference type="RefSeq" id="WP_283203389.1">
    <property type="nucleotide sequence ID" value="NZ_JASGCB010000008.1"/>
</dbReference>
<evidence type="ECO:0000259" key="10">
    <source>
        <dbReference type="Pfam" id="PF02602"/>
    </source>
</evidence>
<feature type="domain" description="Tetrapyrrole biosynthesis uroporphyrinogen III synthase" evidence="10">
    <location>
        <begin position="18"/>
        <end position="236"/>
    </location>
</feature>
<comment type="similarity">
    <text evidence="2 9">Belongs to the uroporphyrinogen-III synthase family.</text>
</comment>
<reference evidence="11 12" key="1">
    <citation type="submission" date="2023-04" db="EMBL/GenBank/DDBJ databases">
        <title>A. sendaiensis sub sp. chiapanensis a novel subspecie with specific adaptation in bacterial cell wall isolated from an active volcano.</title>
        <authorList>
            <person name="Alvarez Gutierrez P.E."/>
            <person name="Ortiz Cortes L.Y."/>
        </authorList>
    </citation>
    <scope>NUCLEOTIDE SEQUENCE [LARGE SCALE GENOMIC DNA]</scope>
    <source>
        <strain evidence="11 12">PA2</strain>
    </source>
</reference>
<comment type="caution">
    <text evidence="11">The sequence shown here is derived from an EMBL/GenBank/DDBJ whole genome shotgun (WGS) entry which is preliminary data.</text>
</comment>
<dbReference type="EMBL" id="JASGCB010000008">
    <property type="protein sequence ID" value="MDI9259852.1"/>
    <property type="molecule type" value="Genomic_DNA"/>
</dbReference>
<dbReference type="InterPro" id="IPR039793">
    <property type="entry name" value="UROS/Hem4"/>
</dbReference>
<gene>
    <name evidence="11" type="ORF">QID03_06590</name>
</gene>
<evidence type="ECO:0000256" key="1">
    <source>
        <dbReference type="ARBA" id="ARBA00004772"/>
    </source>
</evidence>
<dbReference type="PANTHER" id="PTHR38042">
    <property type="entry name" value="UROPORPHYRINOGEN-III SYNTHASE, CHLOROPLASTIC"/>
    <property type="match status" value="1"/>
</dbReference>
<dbReference type="EC" id="4.2.1.75" evidence="3 9"/>
<dbReference type="Pfam" id="PF02602">
    <property type="entry name" value="HEM4"/>
    <property type="match status" value="1"/>
</dbReference>
<dbReference type="SUPFAM" id="SSF69618">
    <property type="entry name" value="HemD-like"/>
    <property type="match status" value="1"/>
</dbReference>
<keyword evidence="12" id="KW-1185">Reference proteome</keyword>
<evidence type="ECO:0000313" key="12">
    <source>
        <dbReference type="Proteomes" id="UP001529245"/>
    </source>
</evidence>
<evidence type="ECO:0000256" key="4">
    <source>
        <dbReference type="ARBA" id="ARBA00023239"/>
    </source>
</evidence>
<evidence type="ECO:0000256" key="7">
    <source>
        <dbReference type="ARBA" id="ARBA00040167"/>
    </source>
</evidence>
<dbReference type="CDD" id="cd06578">
    <property type="entry name" value="HemD"/>
    <property type="match status" value="1"/>
</dbReference>
<dbReference type="Proteomes" id="UP001529245">
    <property type="component" value="Unassembled WGS sequence"/>
</dbReference>
<evidence type="ECO:0000256" key="3">
    <source>
        <dbReference type="ARBA" id="ARBA00013109"/>
    </source>
</evidence>
<organism evidence="11 12">
    <name type="scientific">Alicyclobacillus sendaiensis PA2</name>
    <dbReference type="NCBI Taxonomy" id="3029425"/>
    <lineage>
        <taxon>Bacteria</taxon>
        <taxon>Bacillati</taxon>
        <taxon>Bacillota</taxon>
        <taxon>Bacilli</taxon>
        <taxon>Bacillales</taxon>
        <taxon>Alicyclobacillaceae</taxon>
        <taxon>Alicyclobacillus</taxon>
    </lineage>
</organism>
<dbReference type="InterPro" id="IPR036108">
    <property type="entry name" value="4pyrrol_syn_uPrphyn_synt_sf"/>
</dbReference>
<evidence type="ECO:0000256" key="2">
    <source>
        <dbReference type="ARBA" id="ARBA00008133"/>
    </source>
</evidence>
<evidence type="ECO:0000256" key="5">
    <source>
        <dbReference type="ARBA" id="ARBA00023244"/>
    </source>
</evidence>
<keyword evidence="5 9" id="KW-0627">Porphyrin biosynthesis</keyword>
<evidence type="ECO:0000313" key="11">
    <source>
        <dbReference type="EMBL" id="MDI9259852.1"/>
    </source>
</evidence>
<proteinExistence type="inferred from homology"/>
<dbReference type="PANTHER" id="PTHR38042:SF1">
    <property type="entry name" value="UROPORPHYRINOGEN-III SYNTHASE, CHLOROPLASTIC"/>
    <property type="match status" value="1"/>
</dbReference>
<dbReference type="GO" id="GO:0004852">
    <property type="term" value="F:uroporphyrinogen-III synthase activity"/>
    <property type="evidence" value="ECO:0007669"/>
    <property type="project" value="UniProtKB-EC"/>
</dbReference>
<protein>
    <recommendedName>
        <fullName evidence="7 9">Uroporphyrinogen-III synthase</fullName>
        <ecNumber evidence="3 9">4.2.1.75</ecNumber>
    </recommendedName>
</protein>